<comment type="caution">
    <text evidence="1">The sequence shown here is derived from an EMBL/GenBank/DDBJ whole genome shotgun (WGS) entry which is preliminary data.</text>
</comment>
<protein>
    <submittedName>
        <fullName evidence="1">Uncharacterized protein</fullName>
    </submittedName>
</protein>
<evidence type="ECO:0000313" key="1">
    <source>
        <dbReference type="EMBL" id="MDD9205554.1"/>
    </source>
</evidence>
<evidence type="ECO:0000313" key="2">
    <source>
        <dbReference type="Proteomes" id="UP001165561"/>
    </source>
</evidence>
<organism evidence="1 2">
    <name type="scientific">Georgenia halotolerans</name>
    <dbReference type="NCBI Taxonomy" id="3028317"/>
    <lineage>
        <taxon>Bacteria</taxon>
        <taxon>Bacillati</taxon>
        <taxon>Actinomycetota</taxon>
        <taxon>Actinomycetes</taxon>
        <taxon>Micrococcales</taxon>
        <taxon>Bogoriellaceae</taxon>
        <taxon>Georgenia</taxon>
    </lineage>
</organism>
<dbReference type="EMBL" id="JARACI010000549">
    <property type="protein sequence ID" value="MDD9205554.1"/>
    <property type="molecule type" value="Genomic_DNA"/>
</dbReference>
<name>A0ABT5TWA5_9MICO</name>
<dbReference type="Proteomes" id="UP001165561">
    <property type="component" value="Unassembled WGS sequence"/>
</dbReference>
<accession>A0ABT5TWA5</accession>
<proteinExistence type="predicted"/>
<keyword evidence="2" id="KW-1185">Reference proteome</keyword>
<sequence>MIGSALGIVMWALGLLILYWVVRAAVKGGILDADRAISTERTRSVIRRTDDRPEQPRT</sequence>
<reference evidence="1" key="1">
    <citation type="submission" date="2023-02" db="EMBL/GenBank/DDBJ databases">
        <title>Georgenia sp.10Sc9-8, isolated from a soil sample collected from the Taklamakan desert.</title>
        <authorList>
            <person name="Liu S."/>
        </authorList>
    </citation>
    <scope>NUCLEOTIDE SEQUENCE</scope>
    <source>
        <strain evidence="1">10Sc9-8</strain>
    </source>
</reference>
<gene>
    <name evidence="1" type="ORF">PU560_03615</name>
</gene>